<keyword evidence="2" id="KW-1185">Reference proteome</keyword>
<dbReference type="Proteomes" id="UP000183413">
    <property type="component" value="Unassembled WGS sequence"/>
</dbReference>
<evidence type="ECO:0000313" key="2">
    <source>
        <dbReference type="Proteomes" id="UP000183413"/>
    </source>
</evidence>
<reference evidence="1 2" key="1">
    <citation type="submission" date="2016-10" db="EMBL/GenBank/DDBJ databases">
        <authorList>
            <person name="de Groot N.N."/>
        </authorList>
    </citation>
    <scope>NUCLEOTIDE SEQUENCE [LARGE SCALE GENOMIC DNA]</scope>
    <source>
        <strain evidence="1 2">DSM 43067</strain>
    </source>
</reference>
<gene>
    <name evidence="1" type="ORF">SAMN04489713_11957</name>
</gene>
<organism evidence="1 2">
    <name type="scientific">Actinomadura madurae</name>
    <dbReference type="NCBI Taxonomy" id="1993"/>
    <lineage>
        <taxon>Bacteria</taxon>
        <taxon>Bacillati</taxon>
        <taxon>Actinomycetota</taxon>
        <taxon>Actinomycetes</taxon>
        <taxon>Streptosporangiales</taxon>
        <taxon>Thermomonosporaceae</taxon>
        <taxon>Actinomadura</taxon>
    </lineage>
</organism>
<proteinExistence type="predicted"/>
<dbReference type="EMBL" id="FOVH01000019">
    <property type="protein sequence ID" value="SFP90824.1"/>
    <property type="molecule type" value="Genomic_DNA"/>
</dbReference>
<protein>
    <submittedName>
        <fullName evidence="1">Uncharacterized protein</fullName>
    </submittedName>
</protein>
<dbReference type="RefSeq" id="WP_075024064.1">
    <property type="nucleotide sequence ID" value="NZ_FOVH01000019.1"/>
</dbReference>
<dbReference type="eggNOG" id="ENOG5032J2B">
    <property type="taxonomic scope" value="Bacteria"/>
</dbReference>
<dbReference type="InParanoid" id="A0A1I5U6E4"/>
<dbReference type="AlphaFoldDB" id="A0A1I5U6E4"/>
<dbReference type="STRING" id="1993.SAMN04489713_11957"/>
<accession>A0A1I5U6E4</accession>
<sequence>MITPAEHWVYKDSKGITLERGLKRGDLSWQGFERLTARSAIGALGELSRDLARPLDFGITRRVVEEVDGIPGIGVHVPRRWNWYLTTPDTPQYAHSAYVDPVEVKAETIDEASMFEVAARALDDPDDVSTGQWVEWEEMYVHDTMAHVPQQHGPADHLVVDDYDNRNADVHIPLIRADDGTTWAHRAHMVTWPPLSMDAHNHTGTRRPDHEDFDTFIQLRIHVNWSLWWEKEAPGHAILTRTLDRLHAQGWT</sequence>
<evidence type="ECO:0000313" key="1">
    <source>
        <dbReference type="EMBL" id="SFP90824.1"/>
    </source>
</evidence>
<name>A0A1I5U6E4_9ACTN</name>